<dbReference type="AlphaFoldDB" id="A0A438HZ19"/>
<evidence type="ECO:0000313" key="2">
    <source>
        <dbReference type="EMBL" id="RVW89719.1"/>
    </source>
</evidence>
<dbReference type="Proteomes" id="UP000288805">
    <property type="component" value="Unassembled WGS sequence"/>
</dbReference>
<name>A0A438HZ19_VITVI</name>
<evidence type="ECO:0000256" key="1">
    <source>
        <dbReference type="SAM" id="MobiDB-lite"/>
    </source>
</evidence>
<gene>
    <name evidence="2" type="ORF">CK203_047280</name>
</gene>
<organism evidence="2 3">
    <name type="scientific">Vitis vinifera</name>
    <name type="common">Grape</name>
    <dbReference type="NCBI Taxonomy" id="29760"/>
    <lineage>
        <taxon>Eukaryota</taxon>
        <taxon>Viridiplantae</taxon>
        <taxon>Streptophyta</taxon>
        <taxon>Embryophyta</taxon>
        <taxon>Tracheophyta</taxon>
        <taxon>Spermatophyta</taxon>
        <taxon>Magnoliopsida</taxon>
        <taxon>eudicotyledons</taxon>
        <taxon>Gunneridae</taxon>
        <taxon>Pentapetalae</taxon>
        <taxon>rosids</taxon>
        <taxon>Vitales</taxon>
        <taxon>Vitaceae</taxon>
        <taxon>Viteae</taxon>
        <taxon>Vitis</taxon>
    </lineage>
</organism>
<feature type="compositionally biased region" description="Basic and acidic residues" evidence="1">
    <location>
        <begin position="104"/>
        <end position="122"/>
    </location>
</feature>
<dbReference type="EMBL" id="QGNW01000161">
    <property type="protein sequence ID" value="RVW89719.1"/>
    <property type="molecule type" value="Genomic_DNA"/>
</dbReference>
<proteinExistence type="predicted"/>
<protein>
    <submittedName>
        <fullName evidence="2">Uncharacterized protein</fullName>
    </submittedName>
</protein>
<feature type="compositionally biased region" description="Polar residues" evidence="1">
    <location>
        <begin position="87"/>
        <end position="102"/>
    </location>
</feature>
<feature type="region of interest" description="Disordered" evidence="1">
    <location>
        <begin position="62"/>
        <end position="130"/>
    </location>
</feature>
<accession>A0A438HZ19</accession>
<reference evidence="2 3" key="1">
    <citation type="journal article" date="2018" name="PLoS Genet.">
        <title>Population sequencing reveals clonal diversity and ancestral inbreeding in the grapevine cultivar Chardonnay.</title>
        <authorList>
            <person name="Roach M.J."/>
            <person name="Johnson D.L."/>
            <person name="Bohlmann J."/>
            <person name="van Vuuren H.J."/>
            <person name="Jones S.J."/>
            <person name="Pretorius I.S."/>
            <person name="Schmidt S.A."/>
            <person name="Borneman A.R."/>
        </authorList>
    </citation>
    <scope>NUCLEOTIDE SEQUENCE [LARGE SCALE GENOMIC DNA]</scope>
    <source>
        <strain evidence="3">cv. Chardonnay</strain>
        <tissue evidence="2">Leaf</tissue>
    </source>
</reference>
<sequence length="159" mass="17278">MTAGVPMTSDAGIKRSHNTDRRTLGRFLEFCIEKDKFIASARSSPPSKLALEFVVAIDPPESSLTHESNADDVTPSPYALSPPFSPTAHSSSPNVQHTSTENIAGEKRESSGGLKEKERQHPEIPIQLFTMGKEEESLFVDLVQDKAPATSNSVTLIND</sequence>
<comment type="caution">
    <text evidence="2">The sequence shown here is derived from an EMBL/GenBank/DDBJ whole genome shotgun (WGS) entry which is preliminary data.</text>
</comment>
<evidence type="ECO:0000313" key="3">
    <source>
        <dbReference type="Proteomes" id="UP000288805"/>
    </source>
</evidence>